<comment type="cofactor">
    <cofactor evidence="1">
        <name>Mg(2+)</name>
        <dbReference type="ChEBI" id="CHEBI:18420"/>
    </cofactor>
</comment>
<evidence type="ECO:0000256" key="16">
    <source>
        <dbReference type="SAM" id="MobiDB-lite"/>
    </source>
</evidence>
<dbReference type="FunFam" id="3.50.40.10:FF:000002">
    <property type="entry name" value="phenylalanine--tRNA ligase beta subunit"/>
    <property type="match status" value="1"/>
</dbReference>
<dbReference type="SMART" id="SM00874">
    <property type="entry name" value="B5"/>
    <property type="match status" value="1"/>
</dbReference>
<dbReference type="InterPro" id="IPR020825">
    <property type="entry name" value="Phe-tRNA_synthase-like_B3/B4"/>
</dbReference>
<dbReference type="GO" id="GO:0000287">
    <property type="term" value="F:magnesium ion binding"/>
    <property type="evidence" value="ECO:0007669"/>
    <property type="project" value="InterPro"/>
</dbReference>
<dbReference type="PANTHER" id="PTHR10947:SF0">
    <property type="entry name" value="PHENYLALANINE--TRNA LIGASE BETA SUBUNIT"/>
    <property type="match status" value="1"/>
</dbReference>
<keyword evidence="10" id="KW-0067">ATP-binding</keyword>
<name>A0A2X0K9X9_9BASI</name>
<comment type="catalytic activity">
    <reaction evidence="15">
        <text>tRNA(Phe) + L-phenylalanine + ATP = L-phenylalanyl-tRNA(Phe) + AMP + diphosphate + H(+)</text>
        <dbReference type="Rhea" id="RHEA:19413"/>
        <dbReference type="Rhea" id="RHEA-COMP:9668"/>
        <dbReference type="Rhea" id="RHEA-COMP:9699"/>
        <dbReference type="ChEBI" id="CHEBI:15378"/>
        <dbReference type="ChEBI" id="CHEBI:30616"/>
        <dbReference type="ChEBI" id="CHEBI:33019"/>
        <dbReference type="ChEBI" id="CHEBI:58095"/>
        <dbReference type="ChEBI" id="CHEBI:78442"/>
        <dbReference type="ChEBI" id="CHEBI:78531"/>
        <dbReference type="ChEBI" id="CHEBI:456215"/>
        <dbReference type="EC" id="6.1.1.20"/>
    </reaction>
</comment>
<comment type="subcellular location">
    <subcellularLocation>
        <location evidence="2">Cytoplasm</location>
    </subcellularLocation>
</comment>
<evidence type="ECO:0000256" key="15">
    <source>
        <dbReference type="ARBA" id="ARBA00049255"/>
    </source>
</evidence>
<gene>
    <name evidence="18" type="ORF">BZ3500_MVSOF-1268-A1-R1_CHR9G10450</name>
</gene>
<dbReference type="CDD" id="cd00769">
    <property type="entry name" value="PheRS_beta_core"/>
    <property type="match status" value="1"/>
</dbReference>
<evidence type="ECO:0000256" key="7">
    <source>
        <dbReference type="ARBA" id="ARBA00022598"/>
    </source>
</evidence>
<evidence type="ECO:0000256" key="11">
    <source>
        <dbReference type="ARBA" id="ARBA00022842"/>
    </source>
</evidence>
<evidence type="ECO:0000256" key="14">
    <source>
        <dbReference type="ARBA" id="ARBA00033189"/>
    </source>
</evidence>
<reference evidence="19" key="1">
    <citation type="submission" date="2016-10" db="EMBL/GenBank/DDBJ databases">
        <authorList>
            <person name="Jeantristanb JTB J.-T."/>
            <person name="Ricardo R."/>
        </authorList>
    </citation>
    <scope>NUCLEOTIDE SEQUENCE [LARGE SCALE GENOMIC DNA]</scope>
</reference>
<dbReference type="Pfam" id="PF03483">
    <property type="entry name" value="B3_4"/>
    <property type="match status" value="1"/>
</dbReference>
<evidence type="ECO:0000256" key="12">
    <source>
        <dbReference type="ARBA" id="ARBA00022917"/>
    </source>
</evidence>
<evidence type="ECO:0000256" key="6">
    <source>
        <dbReference type="ARBA" id="ARBA00022490"/>
    </source>
</evidence>
<keyword evidence="13" id="KW-0030">Aminoacyl-tRNA synthetase</keyword>
<evidence type="ECO:0000256" key="13">
    <source>
        <dbReference type="ARBA" id="ARBA00023146"/>
    </source>
</evidence>
<dbReference type="SUPFAM" id="SSF55681">
    <property type="entry name" value="Class II aaRS and biotin synthetases"/>
    <property type="match status" value="2"/>
</dbReference>
<protein>
    <recommendedName>
        <fullName evidence="5">phenylalanine--tRNA ligase</fullName>
        <ecNumber evidence="5">6.1.1.20</ecNumber>
    </recommendedName>
    <alternativeName>
        <fullName evidence="14">Phenylalanyl-tRNA synthetase beta subunit</fullName>
    </alternativeName>
</protein>
<evidence type="ECO:0000256" key="8">
    <source>
        <dbReference type="ARBA" id="ARBA00022723"/>
    </source>
</evidence>
<evidence type="ECO:0000256" key="4">
    <source>
        <dbReference type="ARBA" id="ARBA00011209"/>
    </source>
</evidence>
<dbReference type="InterPro" id="IPR041616">
    <property type="entry name" value="PheRS_beta_core"/>
</dbReference>
<evidence type="ECO:0000313" key="19">
    <source>
        <dbReference type="Proteomes" id="UP000249723"/>
    </source>
</evidence>
<evidence type="ECO:0000259" key="17">
    <source>
        <dbReference type="PROSITE" id="PS51483"/>
    </source>
</evidence>
<dbReference type="Pfam" id="PF03484">
    <property type="entry name" value="B5"/>
    <property type="match status" value="1"/>
</dbReference>
<dbReference type="InterPro" id="IPR009061">
    <property type="entry name" value="DNA-bd_dom_put_sf"/>
</dbReference>
<dbReference type="GO" id="GO:0003723">
    <property type="term" value="F:RNA binding"/>
    <property type="evidence" value="ECO:0007669"/>
    <property type="project" value="InterPro"/>
</dbReference>
<evidence type="ECO:0000256" key="3">
    <source>
        <dbReference type="ARBA" id="ARBA00007438"/>
    </source>
</evidence>
<dbReference type="SUPFAM" id="SSF46955">
    <property type="entry name" value="Putative DNA-binding domain"/>
    <property type="match status" value="2"/>
</dbReference>
<keyword evidence="7" id="KW-0436">Ligase</keyword>
<evidence type="ECO:0000256" key="10">
    <source>
        <dbReference type="ARBA" id="ARBA00022840"/>
    </source>
</evidence>
<dbReference type="AlphaFoldDB" id="A0A2X0K9X9"/>
<accession>A0A2X0K9X9</accession>
<dbReference type="Gene3D" id="3.30.56.10">
    <property type="match status" value="2"/>
</dbReference>
<dbReference type="SMART" id="SM00873">
    <property type="entry name" value="B3_4"/>
    <property type="match status" value="1"/>
</dbReference>
<keyword evidence="8" id="KW-0479">Metal-binding</keyword>
<dbReference type="NCBIfam" id="TIGR00471">
    <property type="entry name" value="pheT_arch"/>
    <property type="match status" value="1"/>
</dbReference>
<dbReference type="GO" id="GO:0009328">
    <property type="term" value="C:phenylalanine-tRNA ligase complex"/>
    <property type="evidence" value="ECO:0007669"/>
    <property type="project" value="TreeGrafter"/>
</dbReference>
<feature type="region of interest" description="Disordered" evidence="16">
    <location>
        <begin position="609"/>
        <end position="630"/>
    </location>
</feature>
<sequence>MQCRPSLAIERRCSASSAGTTVPYHEFDELLFEYGLELDEDTTNDPNHPANEPHQLKIEVPANRYDLLCAEGIARALALYLDPTRGAPHFVLKPAKEGEERTVHVKPETAQIRPYFASAILRNVSFDAVSYASFIDLQDKLHQNLARKRTLVAVGTHDLDKIDAGDITYEALPPTEIKFAPLNKETEYTAVELMQLYKVGPVQSQDDKHLSRYLHIIEDSPVYPIIYSSTRQVLSMPPIINSNGTKISVDTKNIFIDVTATDETKLQVVIDILVTMFSEYCSTPFEIEPVKIVYSSAAPGGARTVMSPVVAPRPFVARTSYVNSCTGLKLKRPEVVTLLRKMGHEAYEPTPEQIASYKPVNAREGLKMDPNDVVHLLVPSTRPDILHECDVMEEAAVAYGFNNLKKTFPVTNTVAVPFPINKLADSLRRLCAEAGWTEVLPLILCSHDENYKFLNRVDNGDKAVVLANPKTIEYQIVRTSLLPGILKTIRENRKHPIPLRVFEVSDIVVKDSKEERQAKNVRRLAAVFCGRRAGFEVVHGLLDRLMLGLGIKNLGSESSTGDEGYYIKSFNDATYFPDRSAKIYYRPSATGAKNLSFAPVASADVANASGSLRGPKEDVATPADSSSGPLDKIKDALSSALPHIGGTKHDGESSSTLRDVEIGEIGILHPSVLKAYDLDYPCSALEFSVEDFL</sequence>
<evidence type="ECO:0000256" key="1">
    <source>
        <dbReference type="ARBA" id="ARBA00001946"/>
    </source>
</evidence>
<dbReference type="InterPro" id="IPR040659">
    <property type="entry name" value="PhetRS_B1"/>
</dbReference>
<evidence type="ECO:0000256" key="2">
    <source>
        <dbReference type="ARBA" id="ARBA00004496"/>
    </source>
</evidence>
<keyword evidence="19" id="KW-1185">Reference proteome</keyword>
<comment type="similarity">
    <text evidence="3">Belongs to the phenylalanyl-tRNA synthetase beta subunit family. Type 2 subfamily.</text>
</comment>
<dbReference type="InterPro" id="IPR045060">
    <property type="entry name" value="Phe-tRNA-ligase_IIc_bsu"/>
</dbReference>
<dbReference type="GO" id="GO:0004826">
    <property type="term" value="F:phenylalanine-tRNA ligase activity"/>
    <property type="evidence" value="ECO:0007669"/>
    <property type="project" value="UniProtKB-EC"/>
</dbReference>
<keyword evidence="6" id="KW-0963">Cytoplasm</keyword>
<keyword evidence="9" id="KW-0547">Nucleotide-binding</keyword>
<dbReference type="InterPro" id="IPR045864">
    <property type="entry name" value="aa-tRNA-synth_II/BPL/LPL"/>
</dbReference>
<dbReference type="Pfam" id="PF17759">
    <property type="entry name" value="tRNA_synthFbeta"/>
    <property type="match status" value="1"/>
</dbReference>
<evidence type="ECO:0000256" key="5">
    <source>
        <dbReference type="ARBA" id="ARBA00012814"/>
    </source>
</evidence>
<dbReference type="GO" id="GO:0005524">
    <property type="term" value="F:ATP binding"/>
    <property type="evidence" value="ECO:0007669"/>
    <property type="project" value="UniProtKB-KW"/>
</dbReference>
<dbReference type="PROSITE" id="PS51483">
    <property type="entry name" value="B5"/>
    <property type="match status" value="1"/>
</dbReference>
<dbReference type="InterPro" id="IPR005146">
    <property type="entry name" value="B3/B4_tRNA-bd"/>
</dbReference>
<dbReference type="GO" id="GO:0006432">
    <property type="term" value="P:phenylalanyl-tRNA aminoacylation"/>
    <property type="evidence" value="ECO:0007669"/>
    <property type="project" value="InterPro"/>
</dbReference>
<comment type="subunit">
    <text evidence="4">Tetramer of two alpha and two beta subunits.</text>
</comment>
<keyword evidence="11" id="KW-0460">Magnesium</keyword>
<organism evidence="18 19">
    <name type="scientific">Microbotryum saponariae</name>
    <dbReference type="NCBI Taxonomy" id="289078"/>
    <lineage>
        <taxon>Eukaryota</taxon>
        <taxon>Fungi</taxon>
        <taxon>Dikarya</taxon>
        <taxon>Basidiomycota</taxon>
        <taxon>Pucciniomycotina</taxon>
        <taxon>Microbotryomycetes</taxon>
        <taxon>Microbotryales</taxon>
        <taxon>Microbotryaceae</taxon>
        <taxon>Microbotryum</taxon>
    </lineage>
</organism>
<dbReference type="InterPro" id="IPR005147">
    <property type="entry name" value="tRNA_synthase_B5-dom"/>
</dbReference>
<dbReference type="OrthoDB" id="1698572at2759"/>
<dbReference type="EMBL" id="FMWP01000107">
    <property type="protein sequence ID" value="SDA00113.1"/>
    <property type="molecule type" value="Genomic_DNA"/>
</dbReference>
<dbReference type="EC" id="6.1.1.20" evidence="5"/>
<evidence type="ECO:0000256" key="9">
    <source>
        <dbReference type="ARBA" id="ARBA00022741"/>
    </source>
</evidence>
<dbReference type="Gene3D" id="3.30.930.10">
    <property type="entry name" value="Bira Bifunctional Protein, Domain 2"/>
    <property type="match status" value="1"/>
</dbReference>
<dbReference type="Pfam" id="PF18262">
    <property type="entry name" value="PhetRS_B1"/>
    <property type="match status" value="1"/>
</dbReference>
<dbReference type="Gene3D" id="3.50.40.10">
    <property type="entry name" value="Phenylalanyl-trna Synthetase, Chain B, domain 3"/>
    <property type="match status" value="1"/>
</dbReference>
<evidence type="ECO:0000313" key="18">
    <source>
        <dbReference type="EMBL" id="SDA00113.1"/>
    </source>
</evidence>
<dbReference type="InterPro" id="IPR004531">
    <property type="entry name" value="Phe-tRNA-synth_IIc_bsu_arc_euk"/>
</dbReference>
<keyword evidence="12" id="KW-0648">Protein biosynthesis</keyword>
<feature type="domain" description="B5" evidence="17">
    <location>
        <begin position="310"/>
        <end position="406"/>
    </location>
</feature>
<dbReference type="STRING" id="289078.A0A2X0K9X9"/>
<proteinExistence type="inferred from homology"/>
<dbReference type="PANTHER" id="PTHR10947">
    <property type="entry name" value="PHENYLALANYL-TRNA SYNTHETASE BETA CHAIN AND LEUCINE-RICH REPEAT-CONTAINING PROTEIN 47"/>
    <property type="match status" value="1"/>
</dbReference>
<dbReference type="Proteomes" id="UP000249723">
    <property type="component" value="Unassembled WGS sequence"/>
</dbReference>